<organism evidence="6">
    <name type="scientific">bioreactor metagenome</name>
    <dbReference type="NCBI Taxonomy" id="1076179"/>
    <lineage>
        <taxon>unclassified sequences</taxon>
        <taxon>metagenomes</taxon>
        <taxon>ecological metagenomes</taxon>
    </lineage>
</organism>
<dbReference type="Pfam" id="PF00276">
    <property type="entry name" value="Ribosomal_L23"/>
    <property type="match status" value="1"/>
</dbReference>
<keyword evidence="5" id="KW-0687">Ribonucleoprotein</keyword>
<proteinExistence type="inferred from homology"/>
<dbReference type="HAMAP" id="MF_01369_B">
    <property type="entry name" value="Ribosomal_uL23_B"/>
    <property type="match status" value="1"/>
</dbReference>
<dbReference type="SUPFAM" id="SSF54189">
    <property type="entry name" value="Ribosomal proteins S24e, L23 and L15e"/>
    <property type="match status" value="1"/>
</dbReference>
<dbReference type="InterPro" id="IPR013025">
    <property type="entry name" value="Ribosomal_uL23-like"/>
</dbReference>
<dbReference type="GO" id="GO:0006412">
    <property type="term" value="P:translation"/>
    <property type="evidence" value="ECO:0007669"/>
    <property type="project" value="InterPro"/>
</dbReference>
<dbReference type="InterPro" id="IPR012677">
    <property type="entry name" value="Nucleotide-bd_a/b_plait_sf"/>
</dbReference>
<evidence type="ECO:0000256" key="4">
    <source>
        <dbReference type="ARBA" id="ARBA00022980"/>
    </source>
</evidence>
<evidence type="ECO:0000256" key="1">
    <source>
        <dbReference type="ARBA" id="ARBA00006700"/>
    </source>
</evidence>
<reference evidence="6" key="1">
    <citation type="submission" date="2019-08" db="EMBL/GenBank/DDBJ databases">
        <authorList>
            <person name="Kucharzyk K."/>
            <person name="Murdoch R.W."/>
            <person name="Higgins S."/>
            <person name="Loffler F."/>
        </authorList>
    </citation>
    <scope>NUCLEOTIDE SEQUENCE</scope>
</reference>
<dbReference type="Gene3D" id="3.30.70.330">
    <property type="match status" value="1"/>
</dbReference>
<dbReference type="PROSITE" id="PS00050">
    <property type="entry name" value="RIBOSOMAL_L23"/>
    <property type="match status" value="1"/>
</dbReference>
<dbReference type="PANTHER" id="PTHR11620">
    <property type="entry name" value="60S RIBOSOMAL PROTEIN L23A"/>
    <property type="match status" value="1"/>
</dbReference>
<name>A0A644XVN5_9ZZZZ</name>
<dbReference type="NCBIfam" id="NF004363">
    <property type="entry name" value="PRK05738.2-4"/>
    <property type="match status" value="1"/>
</dbReference>
<sequence>MRADQIIIEPVLSEKTNIAREGETKRYTFKVRMDSNKFQIKAAVKELFGVEVADCNVMIVKGKPKYSRGKGGSILGNTGDWKKAVVTLAKGASIQAIEGV</sequence>
<gene>
    <name evidence="6" type="primary">rplW_19</name>
    <name evidence="6" type="ORF">SDC9_66664</name>
</gene>
<comment type="caution">
    <text evidence="6">The sequence shown here is derived from an EMBL/GenBank/DDBJ whole genome shotgun (WGS) entry which is preliminary data.</text>
</comment>
<dbReference type="AlphaFoldDB" id="A0A644XVN5"/>
<dbReference type="GO" id="GO:0019843">
    <property type="term" value="F:rRNA binding"/>
    <property type="evidence" value="ECO:0007669"/>
    <property type="project" value="UniProtKB-KW"/>
</dbReference>
<comment type="similarity">
    <text evidence="1">Belongs to the universal ribosomal protein uL23 family.</text>
</comment>
<dbReference type="InterPro" id="IPR012678">
    <property type="entry name" value="Ribosomal_uL23/eL15/eS24_sf"/>
</dbReference>
<dbReference type="InterPro" id="IPR001014">
    <property type="entry name" value="Ribosomal_uL23_CS"/>
</dbReference>
<dbReference type="GO" id="GO:0003735">
    <property type="term" value="F:structural constituent of ribosome"/>
    <property type="evidence" value="ECO:0007669"/>
    <property type="project" value="InterPro"/>
</dbReference>
<dbReference type="GO" id="GO:1990904">
    <property type="term" value="C:ribonucleoprotein complex"/>
    <property type="evidence" value="ECO:0007669"/>
    <property type="project" value="UniProtKB-KW"/>
</dbReference>
<accession>A0A644XVN5</accession>
<evidence type="ECO:0000313" key="6">
    <source>
        <dbReference type="EMBL" id="MPM20235.1"/>
    </source>
</evidence>
<protein>
    <submittedName>
        <fullName evidence="6">50S ribosomal protein L23</fullName>
    </submittedName>
</protein>
<dbReference type="EMBL" id="VSSQ01003339">
    <property type="protein sequence ID" value="MPM20235.1"/>
    <property type="molecule type" value="Genomic_DNA"/>
</dbReference>
<keyword evidence="2" id="KW-0699">rRNA-binding</keyword>
<keyword evidence="4 6" id="KW-0689">Ribosomal protein</keyword>
<keyword evidence="3" id="KW-0694">RNA-binding</keyword>
<evidence type="ECO:0000256" key="3">
    <source>
        <dbReference type="ARBA" id="ARBA00022884"/>
    </source>
</evidence>
<evidence type="ECO:0000256" key="5">
    <source>
        <dbReference type="ARBA" id="ARBA00023274"/>
    </source>
</evidence>
<evidence type="ECO:0000256" key="2">
    <source>
        <dbReference type="ARBA" id="ARBA00022730"/>
    </source>
</evidence>
<dbReference type="GO" id="GO:0005840">
    <property type="term" value="C:ribosome"/>
    <property type="evidence" value="ECO:0007669"/>
    <property type="project" value="UniProtKB-KW"/>
</dbReference>